<keyword evidence="7" id="KW-0732">Signal</keyword>
<dbReference type="PROSITE" id="PS52029">
    <property type="entry name" value="LD_TPASE"/>
    <property type="match status" value="1"/>
</dbReference>
<dbReference type="GO" id="GO:0071972">
    <property type="term" value="F:peptidoglycan L,D-transpeptidase activity"/>
    <property type="evidence" value="ECO:0007669"/>
    <property type="project" value="TreeGrafter"/>
</dbReference>
<dbReference type="SMART" id="SM00909">
    <property type="entry name" value="Germane"/>
    <property type="match status" value="1"/>
</dbReference>
<feature type="active site" description="Nucleophile" evidence="6">
    <location>
        <position position="349"/>
    </location>
</feature>
<dbReference type="PANTHER" id="PTHR30582:SF2">
    <property type="entry name" value="L,D-TRANSPEPTIDASE YCIB-RELATED"/>
    <property type="match status" value="1"/>
</dbReference>
<keyword evidence="2" id="KW-0808">Transferase</keyword>
<keyword evidence="3 6" id="KW-0133">Cell shape</keyword>
<dbReference type="SUPFAM" id="SSF47090">
    <property type="entry name" value="PGBD-like"/>
    <property type="match status" value="1"/>
</dbReference>
<reference evidence="9" key="1">
    <citation type="submission" date="2020-02" db="EMBL/GenBank/DDBJ databases">
        <authorList>
            <person name="Meier V. D."/>
        </authorList>
    </citation>
    <scope>NUCLEOTIDE SEQUENCE</scope>
    <source>
        <strain evidence="9">AVDCRST_MAG69</strain>
    </source>
</reference>
<organism evidence="9">
    <name type="scientific">uncultured Solirubrobacteraceae bacterium</name>
    <dbReference type="NCBI Taxonomy" id="1162706"/>
    <lineage>
        <taxon>Bacteria</taxon>
        <taxon>Bacillati</taxon>
        <taxon>Actinomycetota</taxon>
        <taxon>Thermoleophilia</taxon>
        <taxon>Solirubrobacterales</taxon>
        <taxon>Solirubrobacteraceae</taxon>
        <taxon>environmental samples</taxon>
    </lineage>
</organism>
<gene>
    <name evidence="9" type="ORF">AVDCRST_MAG69-47</name>
</gene>
<dbReference type="EMBL" id="CADCVP010000006">
    <property type="protein sequence ID" value="CAA9470478.1"/>
    <property type="molecule type" value="Genomic_DNA"/>
</dbReference>
<evidence type="ECO:0000256" key="4">
    <source>
        <dbReference type="ARBA" id="ARBA00022984"/>
    </source>
</evidence>
<feature type="active site" description="Proton donor/acceptor" evidence="6">
    <location>
        <position position="335"/>
    </location>
</feature>
<dbReference type="InterPro" id="IPR005490">
    <property type="entry name" value="LD_TPept_cat_dom"/>
</dbReference>
<dbReference type="Gene3D" id="2.40.440.10">
    <property type="entry name" value="L,D-transpeptidase catalytic domain-like"/>
    <property type="match status" value="1"/>
</dbReference>
<evidence type="ECO:0000256" key="1">
    <source>
        <dbReference type="ARBA" id="ARBA00004752"/>
    </source>
</evidence>
<dbReference type="Gene3D" id="1.10.101.10">
    <property type="entry name" value="PGBD-like superfamily/PGBD"/>
    <property type="match status" value="1"/>
</dbReference>
<dbReference type="InterPro" id="IPR002477">
    <property type="entry name" value="Peptidoglycan-bd-like"/>
</dbReference>
<dbReference type="InterPro" id="IPR038063">
    <property type="entry name" value="Transpep_catalytic_dom"/>
</dbReference>
<dbReference type="Pfam" id="PF10646">
    <property type="entry name" value="Germane"/>
    <property type="match status" value="1"/>
</dbReference>
<keyword evidence="4 6" id="KW-0573">Peptidoglycan synthesis</keyword>
<sequence length="375" mass="39816">MRYSRTIIPGSATLAAVVMAVAAATASAAPWPTDGSAPRTPGIVRSTSAETVVYFTRGEHFAKVTRSATDDSSLKGALRQLFAGPTPAELRRGIRSSIPAAARLHDVTLDDGVITIDVSGPFAQGSRQSLQTRLAQVVYTATAFADAAGVRITIDGAPVTVLGGLALEPPLTRATFAPVPAGGPPAAPPPPRKRSALVRSIQQRLIELSYLPPGAAAGLAGPQTQHAILAFQGWQRLPRDGRATSALKRRLNRAVAPVPGRGPARRIVVSLSRQVALLVDRGRTVRTIHVSTGKPSSPTPPGRFRVFRKELMSWSVPFRVWLPYASYFNRGIAFHESPSVPVFPASAGCVRIPASDSRHVYEFATVGTPVIVRRS</sequence>
<dbReference type="GO" id="GO:0016740">
    <property type="term" value="F:transferase activity"/>
    <property type="evidence" value="ECO:0007669"/>
    <property type="project" value="UniProtKB-KW"/>
</dbReference>
<dbReference type="GO" id="GO:0071555">
    <property type="term" value="P:cell wall organization"/>
    <property type="evidence" value="ECO:0007669"/>
    <property type="project" value="UniProtKB-UniRule"/>
</dbReference>
<dbReference type="GO" id="GO:0018104">
    <property type="term" value="P:peptidoglycan-protein cross-linking"/>
    <property type="evidence" value="ECO:0007669"/>
    <property type="project" value="TreeGrafter"/>
</dbReference>
<dbReference type="InterPro" id="IPR019606">
    <property type="entry name" value="GerMN"/>
</dbReference>
<evidence type="ECO:0000256" key="6">
    <source>
        <dbReference type="PROSITE-ProRule" id="PRU01373"/>
    </source>
</evidence>
<dbReference type="InterPro" id="IPR036366">
    <property type="entry name" value="PGBDSf"/>
</dbReference>
<proteinExistence type="predicted"/>
<evidence type="ECO:0000256" key="2">
    <source>
        <dbReference type="ARBA" id="ARBA00022679"/>
    </source>
</evidence>
<dbReference type="CDD" id="cd16913">
    <property type="entry name" value="YkuD_like"/>
    <property type="match status" value="1"/>
</dbReference>
<dbReference type="Pfam" id="PF01471">
    <property type="entry name" value="PG_binding_1"/>
    <property type="match status" value="1"/>
</dbReference>
<keyword evidence="5 6" id="KW-0961">Cell wall biogenesis/degradation</keyword>
<dbReference type="UniPathway" id="UPA00219"/>
<accession>A0A6J4RMW2</accession>
<feature type="chain" id="PRO_5026659953" description="L,D-TPase catalytic domain-containing protein" evidence="7">
    <location>
        <begin position="29"/>
        <end position="375"/>
    </location>
</feature>
<dbReference type="PANTHER" id="PTHR30582">
    <property type="entry name" value="L,D-TRANSPEPTIDASE"/>
    <property type="match status" value="1"/>
</dbReference>
<protein>
    <recommendedName>
        <fullName evidence="8">L,D-TPase catalytic domain-containing protein</fullName>
    </recommendedName>
</protein>
<feature type="signal peptide" evidence="7">
    <location>
        <begin position="1"/>
        <end position="28"/>
    </location>
</feature>
<comment type="pathway">
    <text evidence="1 6">Cell wall biogenesis; peptidoglycan biosynthesis.</text>
</comment>
<dbReference type="Pfam" id="PF03734">
    <property type="entry name" value="YkuD"/>
    <property type="match status" value="1"/>
</dbReference>
<dbReference type="GO" id="GO:0005576">
    <property type="term" value="C:extracellular region"/>
    <property type="evidence" value="ECO:0007669"/>
    <property type="project" value="TreeGrafter"/>
</dbReference>
<evidence type="ECO:0000259" key="8">
    <source>
        <dbReference type="PROSITE" id="PS52029"/>
    </source>
</evidence>
<dbReference type="InterPro" id="IPR036365">
    <property type="entry name" value="PGBD-like_sf"/>
</dbReference>
<dbReference type="AlphaFoldDB" id="A0A6J4RMW2"/>
<evidence type="ECO:0000313" key="9">
    <source>
        <dbReference type="EMBL" id="CAA9470478.1"/>
    </source>
</evidence>
<evidence type="ECO:0000256" key="3">
    <source>
        <dbReference type="ARBA" id="ARBA00022960"/>
    </source>
</evidence>
<dbReference type="SUPFAM" id="SSF141523">
    <property type="entry name" value="L,D-transpeptidase catalytic domain-like"/>
    <property type="match status" value="1"/>
</dbReference>
<dbReference type="GO" id="GO:0008360">
    <property type="term" value="P:regulation of cell shape"/>
    <property type="evidence" value="ECO:0007669"/>
    <property type="project" value="UniProtKB-UniRule"/>
</dbReference>
<feature type="domain" description="L,D-TPase catalytic" evidence="8">
    <location>
        <begin position="265"/>
        <end position="373"/>
    </location>
</feature>
<dbReference type="InterPro" id="IPR050979">
    <property type="entry name" value="LD-transpeptidase"/>
</dbReference>
<name>A0A6J4RMW2_9ACTN</name>
<evidence type="ECO:0000256" key="7">
    <source>
        <dbReference type="SAM" id="SignalP"/>
    </source>
</evidence>
<evidence type="ECO:0000256" key="5">
    <source>
        <dbReference type="ARBA" id="ARBA00023316"/>
    </source>
</evidence>